<evidence type="ECO:0000256" key="2">
    <source>
        <dbReference type="SAM" id="Phobius"/>
    </source>
</evidence>
<organism evidence="3 4">
    <name type="scientific">Mucilaginibacter pineti</name>
    <dbReference type="NCBI Taxonomy" id="1391627"/>
    <lineage>
        <taxon>Bacteria</taxon>
        <taxon>Pseudomonadati</taxon>
        <taxon>Bacteroidota</taxon>
        <taxon>Sphingobacteriia</taxon>
        <taxon>Sphingobacteriales</taxon>
        <taxon>Sphingobacteriaceae</taxon>
        <taxon>Mucilaginibacter</taxon>
    </lineage>
</organism>
<keyword evidence="4" id="KW-1185">Reference proteome</keyword>
<protein>
    <submittedName>
        <fullName evidence="3">Uncharacterized protein</fullName>
    </submittedName>
</protein>
<feature type="region of interest" description="Disordered" evidence="1">
    <location>
        <begin position="47"/>
        <end position="70"/>
    </location>
</feature>
<dbReference type="Proteomes" id="UP000199072">
    <property type="component" value="Unassembled WGS sequence"/>
</dbReference>
<gene>
    <name evidence="3" type="ORF">SAMN05216464_113119</name>
</gene>
<feature type="transmembrane region" description="Helical" evidence="2">
    <location>
        <begin position="12"/>
        <end position="31"/>
    </location>
</feature>
<evidence type="ECO:0000313" key="4">
    <source>
        <dbReference type="Proteomes" id="UP000199072"/>
    </source>
</evidence>
<keyword evidence="2" id="KW-0812">Transmembrane</keyword>
<feature type="compositionally biased region" description="Acidic residues" evidence="1">
    <location>
        <begin position="54"/>
        <end position="68"/>
    </location>
</feature>
<keyword evidence="2" id="KW-1133">Transmembrane helix</keyword>
<dbReference type="RefSeq" id="WP_091153267.1">
    <property type="nucleotide sequence ID" value="NZ_FNAI01000013.1"/>
</dbReference>
<reference evidence="3 4" key="1">
    <citation type="submission" date="2016-10" db="EMBL/GenBank/DDBJ databases">
        <authorList>
            <person name="de Groot N.N."/>
        </authorList>
    </citation>
    <scope>NUCLEOTIDE SEQUENCE [LARGE SCALE GENOMIC DNA]</scope>
    <source>
        <strain evidence="3 4">47C3B</strain>
    </source>
</reference>
<dbReference type="EMBL" id="FNAI01000013">
    <property type="protein sequence ID" value="SDF14810.1"/>
    <property type="molecule type" value="Genomic_DNA"/>
</dbReference>
<evidence type="ECO:0000313" key="3">
    <source>
        <dbReference type="EMBL" id="SDF14810.1"/>
    </source>
</evidence>
<dbReference type="STRING" id="1391627.SAMN05216464_113119"/>
<accession>A0A1G7IPY9</accession>
<sequence length="158" mass="18033">MLQDISWGELAGALIIVLIVYYGFLAIKYAGDIKDFKPRRKPAVLAEDEKFSEEPEEELDELPEDSTEESVNYAEKSDALFDRIEKLVAAFKERITLASKENLVKGQLNEELKKIISGYPDLVHTSYRTALNELIIYECTENGLTAPNEEEVEELWVM</sequence>
<proteinExistence type="predicted"/>
<dbReference type="AlphaFoldDB" id="A0A1G7IPY9"/>
<keyword evidence="2" id="KW-0472">Membrane</keyword>
<evidence type="ECO:0000256" key="1">
    <source>
        <dbReference type="SAM" id="MobiDB-lite"/>
    </source>
</evidence>
<name>A0A1G7IPY9_9SPHI</name>